<organism evidence="9 10">
    <name type="scientific">Botrimarina colliarenosi</name>
    <dbReference type="NCBI Taxonomy" id="2528001"/>
    <lineage>
        <taxon>Bacteria</taxon>
        <taxon>Pseudomonadati</taxon>
        <taxon>Planctomycetota</taxon>
        <taxon>Planctomycetia</taxon>
        <taxon>Pirellulales</taxon>
        <taxon>Lacipirellulaceae</taxon>
        <taxon>Botrimarina</taxon>
    </lineage>
</organism>
<keyword evidence="4 7" id="KW-1133">Transmembrane helix</keyword>
<dbReference type="EMBL" id="SJPR01000001">
    <property type="protein sequence ID" value="TWT99659.1"/>
    <property type="molecule type" value="Genomic_DNA"/>
</dbReference>
<dbReference type="Proteomes" id="UP000317421">
    <property type="component" value="Unassembled WGS sequence"/>
</dbReference>
<evidence type="ECO:0000313" key="9">
    <source>
        <dbReference type="EMBL" id="TWT99659.1"/>
    </source>
</evidence>
<dbReference type="SUPFAM" id="SSF103481">
    <property type="entry name" value="Multidrug resistance efflux transporter EmrE"/>
    <property type="match status" value="2"/>
</dbReference>
<dbReference type="PANTHER" id="PTHR32322">
    <property type="entry name" value="INNER MEMBRANE TRANSPORTER"/>
    <property type="match status" value="1"/>
</dbReference>
<evidence type="ECO:0000256" key="6">
    <source>
        <dbReference type="SAM" id="MobiDB-lite"/>
    </source>
</evidence>
<dbReference type="InterPro" id="IPR037185">
    <property type="entry name" value="EmrE-like"/>
</dbReference>
<evidence type="ECO:0000256" key="1">
    <source>
        <dbReference type="ARBA" id="ARBA00004141"/>
    </source>
</evidence>
<dbReference type="Pfam" id="PF00892">
    <property type="entry name" value="EamA"/>
    <property type="match status" value="2"/>
</dbReference>
<evidence type="ECO:0000256" key="4">
    <source>
        <dbReference type="ARBA" id="ARBA00022989"/>
    </source>
</evidence>
<evidence type="ECO:0000256" key="5">
    <source>
        <dbReference type="ARBA" id="ARBA00023136"/>
    </source>
</evidence>
<keyword evidence="10" id="KW-1185">Reference proteome</keyword>
<evidence type="ECO:0000256" key="7">
    <source>
        <dbReference type="SAM" id="Phobius"/>
    </source>
</evidence>
<evidence type="ECO:0000259" key="8">
    <source>
        <dbReference type="Pfam" id="PF00892"/>
    </source>
</evidence>
<sequence length="317" mass="34109">MAYVQFAFVCLFFGSNFILMDRATRWFGPFEVGFGRVASAALLLGLLWMTIDRRQRVKWRELPAILAIGVLANGYPYVVQPTLISSGFGHSFFGMTVALNPLLTILVSIPLLGIQPTKRQLIGVLGGLAFVFLLMYDGNLRGIHLGMLAAAVTVPLSYAIGNTWIRRSLNDTPPTALAFLMLATSTVLLGPVAASPALQATLGATPPEPRHDFALAAMGLTMLGVTGTGACIWAFVRMVQSQGPLFAGMVTYVVPVIAMLWGLFDNEKITTQQIIAIAGILAMVTLVQAPSRKPVETSTETLADDESWRGEPLPVDA</sequence>
<feature type="transmembrane region" description="Helical" evidence="7">
    <location>
        <begin position="177"/>
        <end position="194"/>
    </location>
</feature>
<gene>
    <name evidence="9" type="ORF">Pla108_06020</name>
</gene>
<feature type="transmembrane region" description="Helical" evidence="7">
    <location>
        <begin position="243"/>
        <end position="264"/>
    </location>
</feature>
<dbReference type="PANTHER" id="PTHR32322:SF2">
    <property type="entry name" value="EAMA DOMAIN-CONTAINING PROTEIN"/>
    <property type="match status" value="1"/>
</dbReference>
<dbReference type="GO" id="GO:0016020">
    <property type="term" value="C:membrane"/>
    <property type="evidence" value="ECO:0007669"/>
    <property type="project" value="UniProtKB-SubCell"/>
</dbReference>
<comment type="similarity">
    <text evidence="2">Belongs to the EamA transporter family.</text>
</comment>
<reference evidence="9 10" key="1">
    <citation type="submission" date="2019-02" db="EMBL/GenBank/DDBJ databases">
        <title>Deep-cultivation of Planctomycetes and their phenomic and genomic characterization uncovers novel biology.</title>
        <authorList>
            <person name="Wiegand S."/>
            <person name="Jogler M."/>
            <person name="Boedeker C."/>
            <person name="Pinto D."/>
            <person name="Vollmers J."/>
            <person name="Rivas-Marin E."/>
            <person name="Kohn T."/>
            <person name="Peeters S.H."/>
            <person name="Heuer A."/>
            <person name="Rast P."/>
            <person name="Oberbeckmann S."/>
            <person name="Bunk B."/>
            <person name="Jeske O."/>
            <person name="Meyerdierks A."/>
            <person name="Storesund J.E."/>
            <person name="Kallscheuer N."/>
            <person name="Luecker S."/>
            <person name="Lage O.M."/>
            <person name="Pohl T."/>
            <person name="Merkel B.J."/>
            <person name="Hornburger P."/>
            <person name="Mueller R.-W."/>
            <person name="Bruemmer F."/>
            <person name="Labrenz M."/>
            <person name="Spormann A.M."/>
            <person name="Op Den Camp H."/>
            <person name="Overmann J."/>
            <person name="Amann R."/>
            <person name="Jetten M.S.M."/>
            <person name="Mascher T."/>
            <person name="Medema M.H."/>
            <person name="Devos D.P."/>
            <person name="Kaster A.-K."/>
            <person name="Ovreas L."/>
            <person name="Rohde M."/>
            <person name="Galperin M.Y."/>
            <person name="Jogler C."/>
        </authorList>
    </citation>
    <scope>NUCLEOTIDE SEQUENCE [LARGE SCALE GENOMIC DNA]</scope>
    <source>
        <strain evidence="9 10">Pla108</strain>
    </source>
</reference>
<dbReference type="AlphaFoldDB" id="A0A5C6AJ54"/>
<comment type="caution">
    <text evidence="9">The sequence shown here is derived from an EMBL/GenBank/DDBJ whole genome shotgun (WGS) entry which is preliminary data.</text>
</comment>
<proteinExistence type="inferred from homology"/>
<evidence type="ECO:0000313" key="10">
    <source>
        <dbReference type="Proteomes" id="UP000317421"/>
    </source>
</evidence>
<feature type="transmembrane region" description="Helical" evidence="7">
    <location>
        <begin position="214"/>
        <end position="236"/>
    </location>
</feature>
<evidence type="ECO:0000256" key="3">
    <source>
        <dbReference type="ARBA" id="ARBA00022692"/>
    </source>
</evidence>
<feature type="transmembrane region" description="Helical" evidence="7">
    <location>
        <begin position="142"/>
        <end position="165"/>
    </location>
</feature>
<keyword evidence="3 7" id="KW-0812">Transmembrane</keyword>
<feature type="domain" description="EamA" evidence="8">
    <location>
        <begin position="5"/>
        <end position="135"/>
    </location>
</feature>
<name>A0A5C6AJ54_9BACT</name>
<keyword evidence="5 7" id="KW-0472">Membrane</keyword>
<evidence type="ECO:0000256" key="2">
    <source>
        <dbReference type="ARBA" id="ARBA00007362"/>
    </source>
</evidence>
<feature type="domain" description="EamA" evidence="8">
    <location>
        <begin position="149"/>
        <end position="287"/>
    </location>
</feature>
<protein>
    <submittedName>
        <fullName evidence="9">EamA-like transporter family protein</fullName>
    </submittedName>
</protein>
<accession>A0A5C6AJ54</accession>
<feature type="region of interest" description="Disordered" evidence="6">
    <location>
        <begin position="294"/>
        <end position="317"/>
    </location>
</feature>
<feature type="transmembrane region" description="Helical" evidence="7">
    <location>
        <begin position="121"/>
        <end position="136"/>
    </location>
</feature>
<feature type="transmembrane region" description="Helical" evidence="7">
    <location>
        <begin position="30"/>
        <end position="50"/>
    </location>
</feature>
<dbReference type="InterPro" id="IPR000620">
    <property type="entry name" value="EamA_dom"/>
</dbReference>
<feature type="transmembrane region" description="Helical" evidence="7">
    <location>
        <begin position="62"/>
        <end position="79"/>
    </location>
</feature>
<feature type="transmembrane region" description="Helical" evidence="7">
    <location>
        <begin position="270"/>
        <end position="289"/>
    </location>
</feature>
<dbReference type="RefSeq" id="WP_197526197.1">
    <property type="nucleotide sequence ID" value="NZ_SJPR01000001.1"/>
</dbReference>
<feature type="transmembrane region" description="Helical" evidence="7">
    <location>
        <begin position="91"/>
        <end position="114"/>
    </location>
</feature>
<comment type="subcellular location">
    <subcellularLocation>
        <location evidence="1">Membrane</location>
        <topology evidence="1">Multi-pass membrane protein</topology>
    </subcellularLocation>
</comment>
<dbReference type="InterPro" id="IPR050638">
    <property type="entry name" value="AA-Vitamin_Transporters"/>
</dbReference>